<dbReference type="GO" id="GO:0007507">
    <property type="term" value="P:heart development"/>
    <property type="evidence" value="ECO:0007669"/>
    <property type="project" value="TreeGrafter"/>
</dbReference>
<keyword evidence="11" id="KW-1185">Reference proteome</keyword>
<dbReference type="CDD" id="cd10536">
    <property type="entry name" value="SET_SMYD4"/>
    <property type="match status" value="1"/>
</dbReference>
<dbReference type="GO" id="GO:0008168">
    <property type="term" value="F:methyltransferase activity"/>
    <property type="evidence" value="ECO:0007669"/>
    <property type="project" value="UniProtKB-KW"/>
</dbReference>
<evidence type="ECO:0000256" key="2">
    <source>
        <dbReference type="ARBA" id="ARBA00004496"/>
    </source>
</evidence>
<dbReference type="InterPro" id="IPR001214">
    <property type="entry name" value="SET_dom"/>
</dbReference>
<evidence type="ECO:0000256" key="7">
    <source>
        <dbReference type="ARBA" id="ARBA00023242"/>
    </source>
</evidence>
<dbReference type="OrthoDB" id="62495at2759"/>
<comment type="caution">
    <text evidence="10">The sequence shown here is derived from an EMBL/GenBank/DDBJ whole genome shotgun (WGS) entry which is preliminary data.</text>
</comment>
<dbReference type="EMBL" id="JANIIK010000115">
    <property type="protein sequence ID" value="KAJ3588720.1"/>
    <property type="molecule type" value="Genomic_DNA"/>
</dbReference>
<keyword evidence="6" id="KW-0949">S-adenosyl-L-methionine</keyword>
<dbReference type="PANTHER" id="PTHR46165">
    <property type="entry name" value="SET AND MYND DOMAIN-CONTAINING PROTEIN 4"/>
    <property type="match status" value="1"/>
</dbReference>
<dbReference type="Pfam" id="PF00856">
    <property type="entry name" value="SET"/>
    <property type="match status" value="1"/>
</dbReference>
<dbReference type="SUPFAM" id="SSF48452">
    <property type="entry name" value="TPR-like"/>
    <property type="match status" value="2"/>
</dbReference>
<dbReference type="GO" id="GO:0042826">
    <property type="term" value="F:histone deacetylase binding"/>
    <property type="evidence" value="ECO:0007669"/>
    <property type="project" value="TreeGrafter"/>
</dbReference>
<sequence length="696" mass="76869">MDLPHLLWQEYVAQKWSGLSPELKERFTSLQDVDDVFRFAAERTTNKDVDFLRGVAKGRPVQKDTERAALRRDHGNDSFKTRDYVAATLHYSQGVCSSPQSSEQLSLCYANRSASLYRLQRYQESLGDIDSALNHGYPPHLQHKLEERRKQCLSQLSLGRRENTNASTSEQGVADLIPSILPQTTLCFHREKGRHLGCSYSRYCSDACRHLAWEEHHHWECPIGADLAVTGVMSQLALRVALKAGRESVLKAREPIGDEEFSRPSCSDNASEDALPATEEGRLSMLHVGDSYTSDSYVSVYHLLHHLGRQSPGLRFLCAVTIATLYLRLRRAGPPPASWEHVGSTPTDPGPGVEGEYPGWGPEHWLLGSVVLRHMLQLRCNAQAVSVLQDAGLSDSRVQGTREIRVASALFPTLSLLNHSCRPNTSLVFSPPDPAGGGGSVADGTPRSVSLSVRAAGDITAGQEILHCYGPHSSRMPTAERQRLLLDQYYFRCLCEACVCAQQRKPSPPQNPEHHGLRCDQCRSPLQRCPDGRTGFVCGQTSCGRWVCSSEVSLRLQEVRECLETAVELMERDRPDEALLLLERTDSHSGATLSESHPLQGELADALARAHATLGDWRSAAVQLRRSTLAVSAQYGEQSVELGRQLSKLAQLHFNGGDPAEALAVIPRAKRLLNLHCGPQCPEIHQLQAMEDCLAG</sequence>
<evidence type="ECO:0000256" key="4">
    <source>
        <dbReference type="ARBA" id="ARBA00022603"/>
    </source>
</evidence>
<evidence type="ECO:0000259" key="9">
    <source>
        <dbReference type="Pfam" id="PF00856"/>
    </source>
</evidence>
<gene>
    <name evidence="10" type="ORF">NHX12_009574</name>
</gene>
<accession>A0A9Q0DHG4</accession>
<keyword evidence="4" id="KW-0489">Methyltransferase</keyword>
<proteinExistence type="predicted"/>
<dbReference type="GO" id="GO:0005737">
    <property type="term" value="C:cytoplasm"/>
    <property type="evidence" value="ECO:0007669"/>
    <property type="project" value="UniProtKB-SubCell"/>
</dbReference>
<name>A0A9Q0DHG4_9TELE</name>
<dbReference type="AlphaFoldDB" id="A0A9Q0DHG4"/>
<dbReference type="InterPro" id="IPR044421">
    <property type="entry name" value="SMYD4_SET"/>
</dbReference>
<dbReference type="GO" id="GO:0005634">
    <property type="term" value="C:nucleus"/>
    <property type="evidence" value="ECO:0007669"/>
    <property type="project" value="UniProtKB-SubCell"/>
</dbReference>
<dbReference type="InterPro" id="IPR046341">
    <property type="entry name" value="SET_dom_sf"/>
</dbReference>
<feature type="domain" description="SET" evidence="9">
    <location>
        <begin position="409"/>
        <end position="470"/>
    </location>
</feature>
<dbReference type="InterPro" id="IPR011990">
    <property type="entry name" value="TPR-like_helical_dom_sf"/>
</dbReference>
<evidence type="ECO:0000256" key="8">
    <source>
        <dbReference type="ARBA" id="ARBA00048985"/>
    </source>
</evidence>
<keyword evidence="3" id="KW-0963">Cytoplasm</keyword>
<evidence type="ECO:0000256" key="1">
    <source>
        <dbReference type="ARBA" id="ARBA00004123"/>
    </source>
</evidence>
<evidence type="ECO:0000313" key="11">
    <source>
        <dbReference type="Proteomes" id="UP001148018"/>
    </source>
</evidence>
<keyword evidence="5" id="KW-0808">Transferase</keyword>
<dbReference type="GO" id="GO:0032259">
    <property type="term" value="P:methylation"/>
    <property type="evidence" value="ECO:0007669"/>
    <property type="project" value="UniProtKB-KW"/>
</dbReference>
<organism evidence="10 11">
    <name type="scientific">Muraenolepis orangiensis</name>
    <name type="common">Patagonian moray cod</name>
    <dbReference type="NCBI Taxonomy" id="630683"/>
    <lineage>
        <taxon>Eukaryota</taxon>
        <taxon>Metazoa</taxon>
        <taxon>Chordata</taxon>
        <taxon>Craniata</taxon>
        <taxon>Vertebrata</taxon>
        <taxon>Euteleostomi</taxon>
        <taxon>Actinopterygii</taxon>
        <taxon>Neopterygii</taxon>
        <taxon>Teleostei</taxon>
        <taxon>Neoteleostei</taxon>
        <taxon>Acanthomorphata</taxon>
        <taxon>Zeiogadaria</taxon>
        <taxon>Gadariae</taxon>
        <taxon>Gadiformes</taxon>
        <taxon>Muraenolepidoidei</taxon>
        <taxon>Muraenolepididae</taxon>
        <taxon>Muraenolepis</taxon>
    </lineage>
</organism>
<reference evidence="10" key="1">
    <citation type="submission" date="2022-07" db="EMBL/GenBank/DDBJ databases">
        <title>Chromosome-level genome of Muraenolepis orangiensis.</title>
        <authorList>
            <person name="Kim J."/>
        </authorList>
    </citation>
    <scope>NUCLEOTIDE SEQUENCE</scope>
    <source>
        <strain evidence="10">KU_S4_2022</strain>
        <tissue evidence="10">Muscle</tissue>
    </source>
</reference>
<dbReference type="SUPFAM" id="SSF82199">
    <property type="entry name" value="SET domain"/>
    <property type="match status" value="1"/>
</dbReference>
<protein>
    <recommendedName>
        <fullName evidence="9">SET domain-containing protein</fullName>
    </recommendedName>
</protein>
<keyword evidence="7" id="KW-0539">Nucleus</keyword>
<dbReference type="PANTHER" id="PTHR46165:SF2">
    <property type="entry name" value="SET AND MYND DOMAIN-CONTAINING PROTEIN 4"/>
    <property type="match status" value="1"/>
</dbReference>
<dbReference type="Proteomes" id="UP001148018">
    <property type="component" value="Unassembled WGS sequence"/>
</dbReference>
<dbReference type="InterPro" id="IPR052097">
    <property type="entry name" value="SET-MYND_domain_protein"/>
</dbReference>
<evidence type="ECO:0000256" key="6">
    <source>
        <dbReference type="ARBA" id="ARBA00022691"/>
    </source>
</evidence>
<evidence type="ECO:0000256" key="5">
    <source>
        <dbReference type="ARBA" id="ARBA00022679"/>
    </source>
</evidence>
<comment type="catalytic activity">
    <reaction evidence="8">
        <text>L-lysyl-[protein] + S-adenosyl-L-methionine = N(6)-methyl-L-lysyl-[protein] + S-adenosyl-L-homocysteine + H(+)</text>
        <dbReference type="Rhea" id="RHEA:51736"/>
        <dbReference type="Rhea" id="RHEA-COMP:9752"/>
        <dbReference type="Rhea" id="RHEA-COMP:13053"/>
        <dbReference type="ChEBI" id="CHEBI:15378"/>
        <dbReference type="ChEBI" id="CHEBI:29969"/>
        <dbReference type="ChEBI" id="CHEBI:57856"/>
        <dbReference type="ChEBI" id="CHEBI:59789"/>
        <dbReference type="ChEBI" id="CHEBI:61929"/>
    </reaction>
</comment>
<evidence type="ECO:0000313" key="10">
    <source>
        <dbReference type="EMBL" id="KAJ3588720.1"/>
    </source>
</evidence>
<comment type="subcellular location">
    <subcellularLocation>
        <location evidence="2">Cytoplasm</location>
    </subcellularLocation>
    <subcellularLocation>
        <location evidence="1">Nucleus</location>
    </subcellularLocation>
</comment>
<dbReference type="Gene3D" id="1.25.40.10">
    <property type="entry name" value="Tetratricopeptide repeat domain"/>
    <property type="match status" value="2"/>
</dbReference>
<dbReference type="Gene3D" id="2.170.270.10">
    <property type="entry name" value="SET domain"/>
    <property type="match status" value="1"/>
</dbReference>
<evidence type="ECO:0000256" key="3">
    <source>
        <dbReference type="ARBA" id="ARBA00022490"/>
    </source>
</evidence>